<dbReference type="InterPro" id="IPR050464">
    <property type="entry name" value="Zeta_carotene_desat/Oxidored"/>
</dbReference>
<organism evidence="1 2">
    <name type="scientific">Chelatococcus reniformis</name>
    <dbReference type="NCBI Taxonomy" id="1494448"/>
    <lineage>
        <taxon>Bacteria</taxon>
        <taxon>Pseudomonadati</taxon>
        <taxon>Pseudomonadota</taxon>
        <taxon>Alphaproteobacteria</taxon>
        <taxon>Hyphomicrobiales</taxon>
        <taxon>Chelatococcaceae</taxon>
        <taxon>Chelatococcus</taxon>
    </lineage>
</organism>
<dbReference type="SUPFAM" id="SSF51905">
    <property type="entry name" value="FAD/NAD(P)-binding domain"/>
    <property type="match status" value="1"/>
</dbReference>
<accession>A0A916X9E0</accession>
<dbReference type="PANTHER" id="PTHR42923:SF46">
    <property type="entry name" value="AMINE OXIDASE"/>
    <property type="match status" value="1"/>
</dbReference>
<reference evidence="1" key="1">
    <citation type="journal article" date="2014" name="Int. J. Syst. Evol. Microbiol.">
        <title>Complete genome sequence of Corynebacterium casei LMG S-19264T (=DSM 44701T), isolated from a smear-ripened cheese.</title>
        <authorList>
            <consortium name="US DOE Joint Genome Institute (JGI-PGF)"/>
            <person name="Walter F."/>
            <person name="Albersmeier A."/>
            <person name="Kalinowski J."/>
            <person name="Ruckert C."/>
        </authorList>
    </citation>
    <scope>NUCLEOTIDE SEQUENCE</scope>
    <source>
        <strain evidence="1">CGMCC 1.12919</strain>
    </source>
</reference>
<proteinExistence type="predicted"/>
<name>A0A916X9E0_9HYPH</name>
<dbReference type="AlphaFoldDB" id="A0A916X9E0"/>
<dbReference type="Pfam" id="PF13450">
    <property type="entry name" value="NAD_binding_8"/>
    <property type="match status" value="1"/>
</dbReference>
<reference evidence="1" key="2">
    <citation type="submission" date="2020-09" db="EMBL/GenBank/DDBJ databases">
        <authorList>
            <person name="Sun Q."/>
            <person name="Zhou Y."/>
        </authorList>
    </citation>
    <scope>NUCLEOTIDE SEQUENCE</scope>
    <source>
        <strain evidence="1">CGMCC 1.12919</strain>
    </source>
</reference>
<protein>
    <recommendedName>
        <fullName evidence="3">Amine oxidase domain-containing protein</fullName>
    </recommendedName>
</protein>
<dbReference type="GO" id="GO:0016491">
    <property type="term" value="F:oxidoreductase activity"/>
    <property type="evidence" value="ECO:0007669"/>
    <property type="project" value="TreeGrafter"/>
</dbReference>
<dbReference type="PANTHER" id="PTHR42923">
    <property type="entry name" value="PROTOPORPHYRINOGEN OXIDASE"/>
    <property type="match status" value="1"/>
</dbReference>
<dbReference type="EMBL" id="BMGG01000002">
    <property type="protein sequence ID" value="GGC54494.1"/>
    <property type="molecule type" value="Genomic_DNA"/>
</dbReference>
<gene>
    <name evidence="1" type="ORF">GCM10010994_11820</name>
</gene>
<dbReference type="Gene3D" id="3.50.50.60">
    <property type="entry name" value="FAD/NAD(P)-binding domain"/>
    <property type="match status" value="1"/>
</dbReference>
<dbReference type="Proteomes" id="UP000637002">
    <property type="component" value="Unassembled WGS sequence"/>
</dbReference>
<evidence type="ECO:0000313" key="2">
    <source>
        <dbReference type="Proteomes" id="UP000637002"/>
    </source>
</evidence>
<dbReference type="InterPro" id="IPR036188">
    <property type="entry name" value="FAD/NAD-bd_sf"/>
</dbReference>
<evidence type="ECO:0000313" key="1">
    <source>
        <dbReference type="EMBL" id="GGC54494.1"/>
    </source>
</evidence>
<dbReference type="RefSeq" id="WP_188608216.1">
    <property type="nucleotide sequence ID" value="NZ_BMGG01000002.1"/>
</dbReference>
<evidence type="ECO:0008006" key="3">
    <source>
        <dbReference type="Google" id="ProtNLM"/>
    </source>
</evidence>
<sequence>MTRQRIAIVGGGMAALTAAFELTQRAEQRERFDITIYQMGWRLGGKGATGRDERGRVVEHGLHIWFGCYENAFRMLRAAYEEWEPLADQKIVCSDDALKPQCNSAIGAGDRPEIIGLRWPSIDGTPGVSAPDLTAFSSFSQMLHVMQEFFRQLAPPGEFADSLPPDPILGTTTIALLRLAGVDASKYATSASAEAGRGERSLAIQAERVLELASDWAGMLAANDRLRNEAQLRAFISVIRSFARAALDTEAFVKRPSGNFLAQLIDVGTAAIKGVVVDMMLGGATVGDLDLMDFREWLAVCGADRSSIYGSPIVQALYDSMLQYCEGDKRRPSYGAGTATQAVIRLYGTYRGAFAFEMQSGMGEVVVVPIYEVLKRRGVKFQFFMKMNRIALDPSKTAVEWIEFDRQVNLISGEYIPTIAPGPGNGFLQSWPSRPLWDQIHCGEQLATQNIDLESHWCTHSVGKVMLRQGREFDNVILAVPLGAFKKLNAAPGPCDALIEANAQFRAMTETATLVPSISVQAWCSVPTAGFRWPPEGAVPPDAPEKTVISTGPDPLGIWADMSQVLQFEPYGSGPVGPESLQYLCDAFACELYRAPPEEGHVPADAKARARSEAIDWFSRKARCIWPGTSPHGYFDWTVLFDPDGAAGSDRIDAQVCQANVDPSSCCVASAAGSTRWRLATDASGFGHLYLAGAWIDSGFNTECIETAVISGMQAARAISGTSFAIPGEDFLRFGDGLPAPLSLVAEGAMLLWEALVDAAWEGSAPSSVGGMPRHPP</sequence>
<comment type="caution">
    <text evidence="1">The sequence shown here is derived from an EMBL/GenBank/DDBJ whole genome shotgun (WGS) entry which is preliminary data.</text>
</comment>
<keyword evidence="2" id="KW-1185">Reference proteome</keyword>